<dbReference type="OrthoDB" id="768192at2"/>
<accession>A0A2S1LDR5</accession>
<organism evidence="1 2">
    <name type="scientific">Flavobacterium faecale</name>
    <dbReference type="NCBI Taxonomy" id="1355330"/>
    <lineage>
        <taxon>Bacteria</taxon>
        <taxon>Pseudomonadati</taxon>
        <taxon>Bacteroidota</taxon>
        <taxon>Flavobacteriia</taxon>
        <taxon>Flavobacteriales</taxon>
        <taxon>Flavobacteriaceae</taxon>
        <taxon>Flavobacterium</taxon>
    </lineage>
</organism>
<keyword evidence="2" id="KW-1185">Reference proteome</keyword>
<gene>
    <name evidence="1" type="ORF">FFWV33_10095</name>
</gene>
<evidence type="ECO:0008006" key="3">
    <source>
        <dbReference type="Google" id="ProtNLM"/>
    </source>
</evidence>
<proteinExistence type="predicted"/>
<evidence type="ECO:0000313" key="1">
    <source>
        <dbReference type="EMBL" id="AWG21857.1"/>
    </source>
</evidence>
<dbReference type="Proteomes" id="UP000244527">
    <property type="component" value="Chromosome"/>
</dbReference>
<evidence type="ECO:0000313" key="2">
    <source>
        <dbReference type="Proteomes" id="UP000244527"/>
    </source>
</evidence>
<dbReference type="KEGG" id="ffa:FFWV33_10095"/>
<reference evidence="1 2" key="1">
    <citation type="submission" date="2017-04" db="EMBL/GenBank/DDBJ databases">
        <title>Compelte genome sequence of WV33.</title>
        <authorList>
            <person name="Lee P.C."/>
        </authorList>
    </citation>
    <scope>NUCLEOTIDE SEQUENCE [LARGE SCALE GENOMIC DNA]</scope>
    <source>
        <strain evidence="1 2">WV33</strain>
    </source>
</reference>
<dbReference type="AlphaFoldDB" id="A0A2S1LDR5"/>
<protein>
    <recommendedName>
        <fullName evidence="3">Lipocalin-like domain-containing protein</fullName>
    </recommendedName>
</protein>
<name>A0A2S1LDR5_9FLAO</name>
<sequence>MKKLAMLGLLSIALGFQSCKNKDADKTEDTTVMAKTLSKECFKAVYEADTLDLQINTLEGGKISGTMDMNIANMPKKSGELVGEFSGDTLYASYTFTQGANKKVTFKNPMAFLKRGTELILGNGQIATSMGASYFVKGTKIDYDNVKYKFSPIECMEIKPNE</sequence>
<dbReference type="EMBL" id="CP020918">
    <property type="protein sequence ID" value="AWG21857.1"/>
    <property type="molecule type" value="Genomic_DNA"/>
</dbReference>
<dbReference type="PROSITE" id="PS51257">
    <property type="entry name" value="PROKAR_LIPOPROTEIN"/>
    <property type="match status" value="1"/>
</dbReference>
<dbReference type="RefSeq" id="WP_108740794.1">
    <property type="nucleotide sequence ID" value="NZ_CP020918.1"/>
</dbReference>